<gene>
    <name evidence="1" type="ORF">VIM7927_00647</name>
</gene>
<evidence type="ECO:0000313" key="1">
    <source>
        <dbReference type="EMBL" id="SMR99422.1"/>
    </source>
</evidence>
<dbReference type="EMBL" id="FXXI01000001">
    <property type="protein sequence ID" value="SMR99422.1"/>
    <property type="molecule type" value="Genomic_DNA"/>
</dbReference>
<organism evidence="1 2">
    <name type="scientific">Vibrio mangrovi</name>
    <dbReference type="NCBI Taxonomy" id="474394"/>
    <lineage>
        <taxon>Bacteria</taxon>
        <taxon>Pseudomonadati</taxon>
        <taxon>Pseudomonadota</taxon>
        <taxon>Gammaproteobacteria</taxon>
        <taxon>Vibrionales</taxon>
        <taxon>Vibrionaceae</taxon>
        <taxon>Vibrio</taxon>
    </lineage>
</organism>
<evidence type="ECO:0000313" key="2">
    <source>
        <dbReference type="Proteomes" id="UP000196125"/>
    </source>
</evidence>
<protein>
    <submittedName>
        <fullName evidence="1">Uncharacterized protein</fullName>
    </submittedName>
</protein>
<sequence>MNNHKIILLSYGLVHSFQIIKVTFSKAIQQNPEVLSYLHRNPFRPAEIVTKSYLTIQIAVNFG</sequence>
<dbReference type="AlphaFoldDB" id="A0A1Y6ISE2"/>
<name>A0A1Y6ISE2_9VIBR</name>
<accession>A0A1Y6ISE2</accession>
<reference evidence="1 2" key="1">
    <citation type="submission" date="2017-05" db="EMBL/GenBank/DDBJ databases">
        <authorList>
            <person name="Song R."/>
            <person name="Chenine A.L."/>
            <person name="Ruprecht R.M."/>
        </authorList>
    </citation>
    <scope>NUCLEOTIDE SEQUENCE [LARGE SCALE GENOMIC DNA]</scope>
    <source>
        <strain evidence="1 2">CECT 7927</strain>
    </source>
</reference>
<proteinExistence type="predicted"/>
<dbReference type="Proteomes" id="UP000196125">
    <property type="component" value="Unassembled WGS sequence"/>
</dbReference>